<accession>A0A852YMG0</accession>
<keyword evidence="3" id="KW-1185">Reference proteome</keyword>
<dbReference type="Gene3D" id="3.40.50.720">
    <property type="entry name" value="NAD(P)-binding Rossmann-like Domain"/>
    <property type="match status" value="1"/>
</dbReference>
<dbReference type="PANTHER" id="PTHR43162:SF1">
    <property type="entry name" value="PRESTALK A DIFFERENTIATION PROTEIN A"/>
    <property type="match status" value="1"/>
</dbReference>
<feature type="domain" description="NmrA-like" evidence="1">
    <location>
        <begin position="3"/>
        <end position="233"/>
    </location>
</feature>
<evidence type="ECO:0000313" key="2">
    <source>
        <dbReference type="EMBL" id="NYG98415.1"/>
    </source>
</evidence>
<proteinExistence type="predicted"/>
<dbReference type="EMBL" id="JACBZY010000001">
    <property type="protein sequence ID" value="NYG98415.1"/>
    <property type="molecule type" value="Genomic_DNA"/>
</dbReference>
<sequence>MTDILLTGASGSTGGAIATALSETGASYRAISRREHLELPAGGIHVRADLDDTAALASAFDGIRAAFLVTPSTEGAESQQRRFIDAASTAGVEHIVLLSQFAAATDSPVRFLRYHAAVEEHLASSGIAASVLRPNLFMQGLLLFGDQLRSGVLAAPIGDAAVSAVDVRDIGAVGAAALTGEPLGTIDLTGPTALTHAAMADALSAATRTRIRFEDVPPTEFADALRGAIPDWQVDGLVEDYAHYAAGEAARVSTDIRTVLGRDPIDFDRFAADVAAPALAASAR</sequence>
<dbReference type="SUPFAM" id="SSF51735">
    <property type="entry name" value="NAD(P)-binding Rossmann-fold domains"/>
    <property type="match status" value="1"/>
</dbReference>
<evidence type="ECO:0000259" key="1">
    <source>
        <dbReference type="Pfam" id="PF05368"/>
    </source>
</evidence>
<reference evidence="2 3" key="1">
    <citation type="submission" date="2020-07" db="EMBL/GenBank/DDBJ databases">
        <title>Sequencing the genomes of 1000 actinobacteria strains.</title>
        <authorList>
            <person name="Klenk H.-P."/>
        </authorList>
    </citation>
    <scope>NUCLEOTIDE SEQUENCE [LARGE SCALE GENOMIC DNA]</scope>
    <source>
        <strain evidence="2 3">DSM 23141</strain>
    </source>
</reference>
<evidence type="ECO:0000313" key="3">
    <source>
        <dbReference type="Proteomes" id="UP000553888"/>
    </source>
</evidence>
<dbReference type="RefSeq" id="WP_179565842.1">
    <property type="nucleotide sequence ID" value="NZ_JACBZY010000001.1"/>
</dbReference>
<dbReference type="Gene3D" id="3.90.25.10">
    <property type="entry name" value="UDP-galactose 4-epimerase, domain 1"/>
    <property type="match status" value="1"/>
</dbReference>
<name>A0A852YMG0_9MICO</name>
<dbReference type="InterPro" id="IPR051604">
    <property type="entry name" value="Ergot_Alk_Oxidoreductase"/>
</dbReference>
<gene>
    <name evidence="2" type="ORF">BJ979_001041</name>
</gene>
<dbReference type="Pfam" id="PF05368">
    <property type="entry name" value="NmrA"/>
    <property type="match status" value="1"/>
</dbReference>
<dbReference type="InterPro" id="IPR036291">
    <property type="entry name" value="NAD(P)-bd_dom_sf"/>
</dbReference>
<dbReference type="Proteomes" id="UP000553888">
    <property type="component" value="Unassembled WGS sequence"/>
</dbReference>
<dbReference type="PANTHER" id="PTHR43162">
    <property type="match status" value="1"/>
</dbReference>
<protein>
    <submittedName>
        <fullName evidence="2">Uncharacterized protein YbjT (DUF2867 family)</fullName>
    </submittedName>
</protein>
<comment type="caution">
    <text evidence="2">The sequence shown here is derived from an EMBL/GenBank/DDBJ whole genome shotgun (WGS) entry which is preliminary data.</text>
</comment>
<dbReference type="AlphaFoldDB" id="A0A852YMG0"/>
<dbReference type="InterPro" id="IPR008030">
    <property type="entry name" value="NmrA-like"/>
</dbReference>
<organism evidence="2 3">
    <name type="scientific">Schumannella luteola</name>
    <dbReference type="NCBI Taxonomy" id="472059"/>
    <lineage>
        <taxon>Bacteria</taxon>
        <taxon>Bacillati</taxon>
        <taxon>Actinomycetota</taxon>
        <taxon>Actinomycetes</taxon>
        <taxon>Micrococcales</taxon>
        <taxon>Microbacteriaceae</taxon>
        <taxon>Schumannella</taxon>
    </lineage>
</organism>